<dbReference type="EMBL" id="CAEY01001792">
    <property type="status" value="NOT_ANNOTATED_CDS"/>
    <property type="molecule type" value="Genomic_DNA"/>
</dbReference>
<feature type="compositionally biased region" description="Pro residues" evidence="5">
    <location>
        <begin position="554"/>
        <end position="563"/>
    </location>
</feature>
<dbReference type="EnsemblMetazoa" id="tetur06g00720.1">
    <property type="protein sequence ID" value="tetur06g00720.1"/>
    <property type="gene ID" value="tetur06g00720"/>
</dbReference>
<dbReference type="GO" id="GO:0005912">
    <property type="term" value="C:adherens junction"/>
    <property type="evidence" value="ECO:0007669"/>
    <property type="project" value="TreeGrafter"/>
</dbReference>
<dbReference type="STRING" id="32264.T1K6J5"/>
<feature type="domain" description="Cytohesin Ubiquitin Protein Inducing" evidence="6">
    <location>
        <begin position="29"/>
        <end position="137"/>
    </location>
</feature>
<gene>
    <name evidence="7" type="primary">107361107</name>
</gene>
<feature type="compositionally biased region" description="Polar residues" evidence="5">
    <location>
        <begin position="591"/>
        <end position="600"/>
    </location>
</feature>
<organism evidence="7 8">
    <name type="scientific">Tetranychus urticae</name>
    <name type="common">Two-spotted spider mite</name>
    <dbReference type="NCBI Taxonomy" id="32264"/>
    <lineage>
        <taxon>Eukaryota</taxon>
        <taxon>Metazoa</taxon>
        <taxon>Ecdysozoa</taxon>
        <taxon>Arthropoda</taxon>
        <taxon>Chelicerata</taxon>
        <taxon>Arachnida</taxon>
        <taxon>Acari</taxon>
        <taxon>Acariformes</taxon>
        <taxon>Trombidiformes</taxon>
        <taxon>Prostigmata</taxon>
        <taxon>Eleutherengona</taxon>
        <taxon>Raphignathae</taxon>
        <taxon>Tetranychoidea</taxon>
        <taxon>Tetranychidae</taxon>
        <taxon>Tetranychus</taxon>
    </lineage>
</organism>
<proteinExistence type="predicted"/>
<comment type="subcellular location">
    <subcellularLocation>
        <location evidence="1">Cytoplasm</location>
    </subcellularLocation>
</comment>
<feature type="region of interest" description="Disordered" evidence="5">
    <location>
        <begin position="168"/>
        <end position="190"/>
    </location>
</feature>
<feature type="region of interest" description="Disordered" evidence="5">
    <location>
        <begin position="546"/>
        <end position="570"/>
    </location>
</feature>
<feature type="region of interest" description="Disordered" evidence="5">
    <location>
        <begin position="211"/>
        <end position="257"/>
    </location>
</feature>
<dbReference type="PANTHER" id="PTHR46079">
    <property type="entry name" value="FERM DOMAIN-CONTAINING PROTEIN 4"/>
    <property type="match status" value="1"/>
</dbReference>
<keyword evidence="8" id="KW-1185">Reference proteome</keyword>
<dbReference type="eggNOG" id="KOG3529">
    <property type="taxonomic scope" value="Eukaryota"/>
</dbReference>
<dbReference type="InterPro" id="IPR047176">
    <property type="entry name" value="FRMD4A/B"/>
</dbReference>
<dbReference type="InterPro" id="IPR021774">
    <property type="entry name" value="CUPID"/>
</dbReference>
<feature type="compositionally biased region" description="Low complexity" evidence="5">
    <location>
        <begin position="739"/>
        <end position="776"/>
    </location>
</feature>
<feature type="coiled-coil region" evidence="4">
    <location>
        <begin position="26"/>
        <end position="60"/>
    </location>
</feature>
<feature type="compositionally biased region" description="Basic and acidic residues" evidence="5">
    <location>
        <begin position="612"/>
        <end position="625"/>
    </location>
</feature>
<dbReference type="KEGG" id="tut:107361107"/>
<dbReference type="Pfam" id="PF11819">
    <property type="entry name" value="CUPID"/>
    <property type="match status" value="1"/>
</dbReference>
<evidence type="ECO:0000256" key="5">
    <source>
        <dbReference type="SAM" id="MobiDB-lite"/>
    </source>
</evidence>
<accession>T1K6J5</accession>
<feature type="region of interest" description="Disordered" evidence="5">
    <location>
        <begin position="671"/>
        <end position="691"/>
    </location>
</feature>
<keyword evidence="3 4" id="KW-0175">Coiled coil</keyword>
<feature type="compositionally biased region" description="Polar residues" evidence="5">
    <location>
        <begin position="777"/>
        <end position="793"/>
    </location>
</feature>
<evidence type="ECO:0000256" key="3">
    <source>
        <dbReference type="ARBA" id="ARBA00023054"/>
    </source>
</evidence>
<evidence type="ECO:0000256" key="1">
    <source>
        <dbReference type="ARBA" id="ARBA00004496"/>
    </source>
</evidence>
<dbReference type="GO" id="GO:0005923">
    <property type="term" value="C:bicellular tight junction"/>
    <property type="evidence" value="ECO:0007669"/>
    <property type="project" value="TreeGrafter"/>
</dbReference>
<dbReference type="GO" id="GO:0090162">
    <property type="term" value="P:establishment of epithelial cell polarity"/>
    <property type="evidence" value="ECO:0007669"/>
    <property type="project" value="InterPro"/>
</dbReference>
<evidence type="ECO:0000313" key="7">
    <source>
        <dbReference type="EnsemblMetazoa" id="tetur06g00720.1"/>
    </source>
</evidence>
<evidence type="ECO:0000313" key="8">
    <source>
        <dbReference type="Proteomes" id="UP000015104"/>
    </source>
</evidence>
<dbReference type="OrthoDB" id="6517069at2759"/>
<feature type="region of interest" description="Disordered" evidence="5">
    <location>
        <begin position="442"/>
        <end position="487"/>
    </location>
</feature>
<dbReference type="Proteomes" id="UP000015104">
    <property type="component" value="Unassembled WGS sequence"/>
</dbReference>
<dbReference type="PANTHER" id="PTHR46079:SF2">
    <property type="entry name" value="FERM DOMAIN-CONTAINING PROTEIN"/>
    <property type="match status" value="1"/>
</dbReference>
<keyword evidence="2" id="KW-0963">Cytoplasm</keyword>
<feature type="region of interest" description="Disordered" evidence="5">
    <location>
        <begin position="591"/>
        <end position="625"/>
    </location>
</feature>
<evidence type="ECO:0000259" key="6">
    <source>
        <dbReference type="Pfam" id="PF11819"/>
    </source>
</evidence>
<dbReference type="AlphaFoldDB" id="T1K6J5"/>
<sequence length="847" mass="94378">MTTTVYKTVSSQSLPAIPCDNDGNLLMRESDTYEVLRKKRQALEEKLQLKLQQLKSLCLKEADIIGELPPETPLDPNEPAPQIRKRIGAEFILNQNLLLKARCFEEENLVKLELELELQRKIVKANLKLTNEVNLKKNVKKKRFQSYQDAVLKLKELEKKLLDMKKNMEDGSQYENQRARSEINFSSSDSASINIRPKSSLALVSDINQFDDDEESAEHNESYLSTSAPSTPAKFREPERHIRPISPPNTITPGSNRYDIRPSSVHFPFEKGTCEVDSHQPERCKTAEHFSHDYDSCSLGSASSCESSIFRVTNDTKRRNILSLLQTRNSSESLDAVSSHLYSLPKREVTVESVGSTQRMANIGEPKLSNIAQNSSELNLLTRNDSLENTRRKSYVSAIQSPHISGALHHQPQHHYHCLNNSVLTEDCEEFAQPELITKGHRQTQPLCVPAPPSINMASRPLPPPPSPSCSSSSSRASPSIHNTDSCSYNSKLDESKLYQNVCEFSKGSSIPDDHLDISAKAVRSSIIRTPIAITISTSSTDASQLINNRQPSTPAPNLPPRTPSSIPSSASTIHNDDNIFFATKATTFNPDSLEQSHSNMPPPKVWSETDLDSHPSKIERKHDPKYDSSYNIYYNDPPEIDVVSANSHDYENIEPSEQIDSHMRNIKYSSSSTSSCKVSPRPPSIPLSPTIPTATNGVEVNVVSVGHFQPYWEETKPYELSDFFKYSAKHRKKTLTESGNSRSSLISTNSTSTTSIASQQTSSSIPVTTTTPKVSNNKLISSNPKIQGVSSASHVTPYRDQVPLKSNGPISNSKSITKDSSINKKDLYKDDVNWYENDIIKNPTIV</sequence>
<reference evidence="7" key="2">
    <citation type="submission" date="2015-06" db="UniProtKB">
        <authorList>
            <consortium name="EnsemblMetazoa"/>
        </authorList>
    </citation>
    <scope>IDENTIFICATION</scope>
</reference>
<dbReference type="GO" id="GO:0005737">
    <property type="term" value="C:cytoplasm"/>
    <property type="evidence" value="ECO:0007669"/>
    <property type="project" value="UniProtKB-SubCell"/>
</dbReference>
<dbReference type="OMA" id="KVWCSVD"/>
<evidence type="ECO:0000256" key="4">
    <source>
        <dbReference type="SAM" id="Coils"/>
    </source>
</evidence>
<dbReference type="HOGENOM" id="CLU_336612_0_0_1"/>
<protein>
    <recommendedName>
        <fullName evidence="6">Cytohesin Ubiquitin Protein Inducing domain-containing protein</fullName>
    </recommendedName>
</protein>
<reference evidence="8" key="1">
    <citation type="submission" date="2011-08" db="EMBL/GenBank/DDBJ databases">
        <authorList>
            <person name="Rombauts S."/>
        </authorList>
    </citation>
    <scope>NUCLEOTIDE SEQUENCE</scope>
    <source>
        <strain evidence="8">London</strain>
    </source>
</reference>
<evidence type="ECO:0000256" key="2">
    <source>
        <dbReference type="ARBA" id="ARBA00022490"/>
    </source>
</evidence>
<feature type="compositionally biased region" description="Low complexity" evidence="5">
    <location>
        <begin position="469"/>
        <end position="480"/>
    </location>
</feature>
<name>T1K6J5_TETUR</name>
<feature type="region of interest" description="Disordered" evidence="5">
    <location>
        <begin position="735"/>
        <end position="793"/>
    </location>
</feature>